<dbReference type="Proteomes" id="UP000239415">
    <property type="component" value="Unassembled WGS sequence"/>
</dbReference>
<feature type="domain" description="Nucleoside diphosphate kinase-like" evidence="2">
    <location>
        <begin position="17"/>
        <end position="141"/>
    </location>
</feature>
<accession>A0A2T0KC02</accession>
<sequence length="266" mass="28939">MRLDARRGSPPSGDGINEDAFLLLKPDCLRLGLTGEAERAVEAAGLRIGGRRPVRLSPADVRYLWSEYDPAGHSLILAFLDRYLTTGPSEVLLLSGPDAFEAARRVKREIRSRYADGPFANVIHAAERRAELARQRDHLLGRPGDDPPVSPPRPPGMDFRELFDVPALVDEAWPLIQGQPADPGPHRLDAGDRVVHLGPDPGHTLDSTVTALWHALPGVEPLRAVLLTLHAGWSGGTPIATGGRGAVRRCLRTLHEHGVRAWSQSL</sequence>
<dbReference type="Gene3D" id="3.30.70.141">
    <property type="entry name" value="Nucleoside diphosphate kinase-like domain"/>
    <property type="match status" value="1"/>
</dbReference>
<evidence type="ECO:0000256" key="1">
    <source>
        <dbReference type="PROSITE-ProRule" id="PRU00706"/>
    </source>
</evidence>
<name>A0A2T0KC02_9ACTN</name>
<evidence type="ECO:0000259" key="2">
    <source>
        <dbReference type="SMART" id="SM00562"/>
    </source>
</evidence>
<protein>
    <submittedName>
        <fullName evidence="3">Nucleoside diphosphate kinase</fullName>
    </submittedName>
</protein>
<dbReference type="OrthoDB" id="5176210at2"/>
<proteinExistence type="inferred from homology"/>
<keyword evidence="3" id="KW-0808">Transferase</keyword>
<dbReference type="Pfam" id="PF00334">
    <property type="entry name" value="NDK"/>
    <property type="match status" value="1"/>
</dbReference>
<keyword evidence="3" id="KW-0418">Kinase</keyword>
<comment type="caution">
    <text evidence="3">The sequence shown here is derived from an EMBL/GenBank/DDBJ whole genome shotgun (WGS) entry which is preliminary data.</text>
</comment>
<gene>
    <name evidence="3" type="ORF">CLV67_10751</name>
</gene>
<dbReference type="InterPro" id="IPR036850">
    <property type="entry name" value="NDK-like_dom_sf"/>
</dbReference>
<evidence type="ECO:0000313" key="3">
    <source>
        <dbReference type="EMBL" id="PRX20774.1"/>
    </source>
</evidence>
<comment type="caution">
    <text evidence="1">Lacks conserved residue(s) required for the propagation of feature annotation.</text>
</comment>
<dbReference type="PROSITE" id="PS51374">
    <property type="entry name" value="NDPK_LIKE"/>
    <property type="match status" value="1"/>
</dbReference>
<dbReference type="AlphaFoldDB" id="A0A2T0KC02"/>
<dbReference type="RefSeq" id="WP_106319978.1">
    <property type="nucleotide sequence ID" value="NZ_BOMO01000070.1"/>
</dbReference>
<dbReference type="SUPFAM" id="SSF54919">
    <property type="entry name" value="Nucleoside diphosphate kinase, NDK"/>
    <property type="match status" value="1"/>
</dbReference>
<dbReference type="InterPro" id="IPR034907">
    <property type="entry name" value="NDK-like_dom"/>
</dbReference>
<keyword evidence="4" id="KW-1185">Reference proteome</keyword>
<organism evidence="3 4">
    <name type="scientific">Actinoplanes italicus</name>
    <dbReference type="NCBI Taxonomy" id="113567"/>
    <lineage>
        <taxon>Bacteria</taxon>
        <taxon>Bacillati</taxon>
        <taxon>Actinomycetota</taxon>
        <taxon>Actinomycetes</taxon>
        <taxon>Micromonosporales</taxon>
        <taxon>Micromonosporaceae</taxon>
        <taxon>Actinoplanes</taxon>
    </lineage>
</organism>
<evidence type="ECO:0000313" key="4">
    <source>
        <dbReference type="Proteomes" id="UP000239415"/>
    </source>
</evidence>
<reference evidence="3 4" key="1">
    <citation type="submission" date="2018-03" db="EMBL/GenBank/DDBJ databases">
        <title>Genomic Encyclopedia of Archaeal and Bacterial Type Strains, Phase II (KMG-II): from individual species to whole genera.</title>
        <authorList>
            <person name="Goeker M."/>
        </authorList>
    </citation>
    <scope>NUCLEOTIDE SEQUENCE [LARGE SCALE GENOMIC DNA]</scope>
    <source>
        <strain evidence="3 4">DSM 43146</strain>
    </source>
</reference>
<dbReference type="EMBL" id="PVMZ01000007">
    <property type="protein sequence ID" value="PRX20774.1"/>
    <property type="molecule type" value="Genomic_DNA"/>
</dbReference>
<dbReference type="GO" id="GO:0016301">
    <property type="term" value="F:kinase activity"/>
    <property type="evidence" value="ECO:0007669"/>
    <property type="project" value="UniProtKB-KW"/>
</dbReference>
<comment type="similarity">
    <text evidence="1">Belongs to the NDK family.</text>
</comment>
<dbReference type="SMART" id="SM00562">
    <property type="entry name" value="NDK"/>
    <property type="match status" value="1"/>
</dbReference>